<dbReference type="InterPro" id="IPR025018">
    <property type="entry name" value="DUF3953"/>
</dbReference>
<evidence type="ECO:0000256" key="1">
    <source>
        <dbReference type="SAM" id="Phobius"/>
    </source>
</evidence>
<dbReference type="Pfam" id="PF13129">
    <property type="entry name" value="DUF3953"/>
    <property type="match status" value="1"/>
</dbReference>
<dbReference type="RefSeq" id="WP_137023207.1">
    <property type="nucleotide sequence ID" value="NZ_SZNT01000037.1"/>
</dbReference>
<dbReference type="Proteomes" id="UP000309170">
    <property type="component" value="Unassembled WGS sequence"/>
</dbReference>
<feature type="transmembrane region" description="Helical" evidence="1">
    <location>
        <begin position="27"/>
        <end position="44"/>
    </location>
</feature>
<accession>A0A9X8ZKR3</accession>
<keyword evidence="1" id="KW-0812">Transmembrane</keyword>
<sequence length="76" mass="8562">MKIVKIILAIIVVALYAYQLITGSVELMPYSMLFLAVIMLITGLEKPQKDRKGGSLRYVVVSLFLFFVSMLGFLMD</sequence>
<reference evidence="2 3" key="1">
    <citation type="journal article" date="2019" name="Environ. Microbiol.">
        <title>An active ?-lactamase is a part of an orchestrated cell wall stress resistance network of Bacillus subtilis and related rhizosphere species.</title>
        <authorList>
            <person name="Bucher T."/>
            <person name="Keren-Paz A."/>
            <person name="Hausser J."/>
            <person name="Olender T."/>
            <person name="Cytryn E."/>
            <person name="Kolodkin-Gal I."/>
        </authorList>
    </citation>
    <scope>NUCLEOTIDE SEQUENCE [LARGE SCALE GENOMIC DNA]</scope>
    <source>
        <strain evidence="2 3">I4</strain>
    </source>
</reference>
<gene>
    <name evidence="2" type="ORF">FC678_03915</name>
</gene>
<organism evidence="2 3">
    <name type="scientific">Peribacillus simplex</name>
    <dbReference type="NCBI Taxonomy" id="1478"/>
    <lineage>
        <taxon>Bacteria</taxon>
        <taxon>Bacillati</taxon>
        <taxon>Bacillota</taxon>
        <taxon>Bacilli</taxon>
        <taxon>Bacillales</taxon>
        <taxon>Bacillaceae</taxon>
        <taxon>Peribacillus</taxon>
    </lineage>
</organism>
<dbReference type="AlphaFoldDB" id="A0A9X8ZKR3"/>
<dbReference type="EMBL" id="SZNT01000037">
    <property type="protein sequence ID" value="TKH14840.1"/>
    <property type="molecule type" value="Genomic_DNA"/>
</dbReference>
<keyword evidence="1" id="KW-0472">Membrane</keyword>
<evidence type="ECO:0000313" key="2">
    <source>
        <dbReference type="EMBL" id="TKH14840.1"/>
    </source>
</evidence>
<protein>
    <submittedName>
        <fullName evidence="2">DUF3953 domain-containing protein</fullName>
    </submittedName>
</protein>
<evidence type="ECO:0000313" key="3">
    <source>
        <dbReference type="Proteomes" id="UP000309170"/>
    </source>
</evidence>
<comment type="caution">
    <text evidence="2">The sequence shown here is derived from an EMBL/GenBank/DDBJ whole genome shotgun (WGS) entry which is preliminary data.</text>
</comment>
<feature type="transmembrane region" description="Helical" evidence="1">
    <location>
        <begin position="56"/>
        <end position="75"/>
    </location>
</feature>
<keyword evidence="1" id="KW-1133">Transmembrane helix</keyword>
<proteinExistence type="predicted"/>
<name>A0A9X8ZKR3_9BACI</name>